<dbReference type="InterPro" id="IPR036523">
    <property type="entry name" value="SurE-like_sf"/>
</dbReference>
<feature type="compositionally biased region" description="Basic and acidic residues" evidence="1">
    <location>
        <begin position="95"/>
        <end position="106"/>
    </location>
</feature>
<evidence type="ECO:0000313" key="3">
    <source>
        <dbReference type="EMBL" id="KAF1920472.1"/>
    </source>
</evidence>
<dbReference type="SUPFAM" id="SSF64167">
    <property type="entry name" value="SurE-like"/>
    <property type="match status" value="2"/>
</dbReference>
<dbReference type="OrthoDB" id="4018688at2759"/>
<name>A0A6A5QYI9_AMPQU</name>
<organism evidence="3 4">
    <name type="scientific">Ampelomyces quisqualis</name>
    <name type="common">Powdery mildew agent</name>
    <dbReference type="NCBI Taxonomy" id="50730"/>
    <lineage>
        <taxon>Eukaryota</taxon>
        <taxon>Fungi</taxon>
        <taxon>Dikarya</taxon>
        <taxon>Ascomycota</taxon>
        <taxon>Pezizomycotina</taxon>
        <taxon>Dothideomycetes</taxon>
        <taxon>Pleosporomycetidae</taxon>
        <taxon>Pleosporales</taxon>
        <taxon>Pleosporineae</taxon>
        <taxon>Phaeosphaeriaceae</taxon>
        <taxon>Ampelomyces</taxon>
    </lineage>
</organism>
<dbReference type="AlphaFoldDB" id="A0A6A5QYI9"/>
<keyword evidence="2" id="KW-0732">Signal</keyword>
<dbReference type="EMBL" id="ML979132">
    <property type="protein sequence ID" value="KAF1920472.1"/>
    <property type="molecule type" value="Genomic_DNA"/>
</dbReference>
<evidence type="ECO:0008006" key="5">
    <source>
        <dbReference type="Google" id="ProtNLM"/>
    </source>
</evidence>
<gene>
    <name evidence="3" type="ORF">BDU57DRAFT_525542</name>
</gene>
<sequence length="359" mass="40887">MVKFHLLHIVALPLTQAIRLFLTNDEGWDDSNIRTLYNDLSATTSHELILCAPEIESSQTRRPFPMFNTGDEELSEDEWSDRDDDSSSSGDEGSVFDKDEKSHENDWSPLNNKARVDLHREHWPYGFNVSDFHLNYAPFPPYITVGEGLELLPPWLYRERDGEEEVYPDLLVVGPKIGSSLGNDWRYDRAIIAVQMAAEEISRPSIFFAGATGVRVTFRSDDQQLWSKIYAELAKKIISTIAQGGAPYLPEHTHLHVNFPHVTEERCNDASQFKFILTSHSDVPDSDVPDNRPIPDPRSCKEQSFPYEQDVVKRLDGCYVSMSLVTMEIPSFQRLGPSETAKQEIIRRLDPIVSCLPDM</sequence>
<keyword evidence="4" id="KW-1185">Reference proteome</keyword>
<feature type="region of interest" description="Disordered" evidence="1">
    <location>
        <begin position="61"/>
        <end position="110"/>
    </location>
</feature>
<protein>
    <recommendedName>
        <fullName evidence="5">Survival protein SurE-like phosphatase/nucleotidase domain-containing protein</fullName>
    </recommendedName>
</protein>
<evidence type="ECO:0000313" key="4">
    <source>
        <dbReference type="Proteomes" id="UP000800096"/>
    </source>
</evidence>
<dbReference type="Gene3D" id="3.40.1210.10">
    <property type="entry name" value="Survival protein SurE-like phosphatase/nucleotidase"/>
    <property type="match status" value="1"/>
</dbReference>
<evidence type="ECO:0000256" key="1">
    <source>
        <dbReference type="SAM" id="MobiDB-lite"/>
    </source>
</evidence>
<accession>A0A6A5QYI9</accession>
<dbReference type="GO" id="GO:0016787">
    <property type="term" value="F:hydrolase activity"/>
    <property type="evidence" value="ECO:0007669"/>
    <property type="project" value="InterPro"/>
</dbReference>
<proteinExistence type="predicted"/>
<feature type="compositionally biased region" description="Acidic residues" evidence="1">
    <location>
        <begin position="70"/>
        <end position="86"/>
    </location>
</feature>
<feature type="signal peptide" evidence="2">
    <location>
        <begin position="1"/>
        <end position="17"/>
    </location>
</feature>
<dbReference type="Proteomes" id="UP000800096">
    <property type="component" value="Unassembled WGS sequence"/>
</dbReference>
<evidence type="ECO:0000256" key="2">
    <source>
        <dbReference type="SAM" id="SignalP"/>
    </source>
</evidence>
<feature type="chain" id="PRO_5025532064" description="Survival protein SurE-like phosphatase/nucleotidase domain-containing protein" evidence="2">
    <location>
        <begin position="18"/>
        <end position="359"/>
    </location>
</feature>
<reference evidence="3" key="1">
    <citation type="journal article" date="2020" name="Stud. Mycol.">
        <title>101 Dothideomycetes genomes: a test case for predicting lifestyles and emergence of pathogens.</title>
        <authorList>
            <person name="Haridas S."/>
            <person name="Albert R."/>
            <person name="Binder M."/>
            <person name="Bloem J."/>
            <person name="Labutti K."/>
            <person name="Salamov A."/>
            <person name="Andreopoulos B."/>
            <person name="Baker S."/>
            <person name="Barry K."/>
            <person name="Bills G."/>
            <person name="Bluhm B."/>
            <person name="Cannon C."/>
            <person name="Castanera R."/>
            <person name="Culley D."/>
            <person name="Daum C."/>
            <person name="Ezra D."/>
            <person name="Gonzalez J."/>
            <person name="Henrissat B."/>
            <person name="Kuo A."/>
            <person name="Liang C."/>
            <person name="Lipzen A."/>
            <person name="Lutzoni F."/>
            <person name="Magnuson J."/>
            <person name="Mondo S."/>
            <person name="Nolan M."/>
            <person name="Ohm R."/>
            <person name="Pangilinan J."/>
            <person name="Park H.-J."/>
            <person name="Ramirez L."/>
            <person name="Alfaro M."/>
            <person name="Sun H."/>
            <person name="Tritt A."/>
            <person name="Yoshinaga Y."/>
            <person name="Zwiers L.-H."/>
            <person name="Turgeon B."/>
            <person name="Goodwin S."/>
            <person name="Spatafora J."/>
            <person name="Crous P."/>
            <person name="Grigoriev I."/>
        </authorList>
    </citation>
    <scope>NUCLEOTIDE SEQUENCE</scope>
    <source>
        <strain evidence="3">HMLAC05119</strain>
    </source>
</reference>